<comment type="catalytic activity">
    <reaction evidence="29">
        <text>N(6)-acetyl-L-lysyl-[histone] + H2O = L-lysyl-[histone] + acetate</text>
        <dbReference type="Rhea" id="RHEA:58196"/>
        <dbReference type="Rhea" id="RHEA-COMP:9845"/>
        <dbReference type="Rhea" id="RHEA-COMP:11338"/>
        <dbReference type="ChEBI" id="CHEBI:15377"/>
        <dbReference type="ChEBI" id="CHEBI:29969"/>
        <dbReference type="ChEBI" id="CHEBI:30089"/>
        <dbReference type="ChEBI" id="CHEBI:61930"/>
        <dbReference type="EC" id="3.5.1.98"/>
    </reaction>
</comment>
<keyword evidence="18" id="KW-0833">Ubl conjugation pathway</keyword>
<dbReference type="GO" id="GO:0043204">
    <property type="term" value="C:perikaryon"/>
    <property type="evidence" value="ECO:0007669"/>
    <property type="project" value="UniProtKB-SubCell"/>
</dbReference>
<accession>A0AAV7Y0T2</accession>
<feature type="region of interest" description="Disordered" evidence="35">
    <location>
        <begin position="891"/>
        <end position="913"/>
    </location>
</feature>
<evidence type="ECO:0000256" key="30">
    <source>
        <dbReference type="ARBA" id="ARBA00049136"/>
    </source>
</evidence>
<dbReference type="GO" id="GO:0051129">
    <property type="term" value="P:negative regulation of cellular component organization"/>
    <property type="evidence" value="ECO:0007669"/>
    <property type="project" value="UniProtKB-ARBA"/>
</dbReference>
<evidence type="ECO:0000256" key="1">
    <source>
        <dbReference type="ARBA" id="ARBA00001947"/>
    </source>
</evidence>
<dbReference type="InterPro" id="IPR000286">
    <property type="entry name" value="HDACs"/>
</dbReference>
<evidence type="ECO:0000313" key="38">
    <source>
        <dbReference type="Proteomes" id="UP001075354"/>
    </source>
</evidence>
<keyword evidence="38" id="KW-1185">Reference proteome</keyword>
<evidence type="ECO:0000256" key="15">
    <source>
        <dbReference type="ARBA" id="ARBA00022723"/>
    </source>
</evidence>
<evidence type="ECO:0000256" key="34">
    <source>
        <dbReference type="PROSITE-ProRule" id="PRU00502"/>
    </source>
</evidence>
<dbReference type="GO" id="GO:0016740">
    <property type="term" value="F:transferase activity"/>
    <property type="evidence" value="ECO:0007669"/>
    <property type="project" value="UniProtKB-KW"/>
</dbReference>
<evidence type="ECO:0000256" key="32">
    <source>
        <dbReference type="ARBA" id="ARBA00068733"/>
    </source>
</evidence>
<gene>
    <name evidence="37" type="ORF">ONE63_000844</name>
</gene>
<feature type="compositionally biased region" description="Gly residues" evidence="35">
    <location>
        <begin position="940"/>
        <end position="958"/>
    </location>
</feature>
<evidence type="ECO:0000256" key="17">
    <source>
        <dbReference type="ARBA" id="ARBA00022771"/>
    </source>
</evidence>
<dbReference type="GO" id="GO:0008270">
    <property type="term" value="F:zinc ion binding"/>
    <property type="evidence" value="ECO:0007669"/>
    <property type="project" value="UniProtKB-KW"/>
</dbReference>
<dbReference type="GO" id="GO:0000118">
    <property type="term" value="C:histone deacetylase complex"/>
    <property type="evidence" value="ECO:0007669"/>
    <property type="project" value="TreeGrafter"/>
</dbReference>
<evidence type="ECO:0000256" key="4">
    <source>
        <dbReference type="ARBA" id="ARBA00004279"/>
    </source>
</evidence>
<dbReference type="GO" id="GO:0003779">
    <property type="term" value="F:actin binding"/>
    <property type="evidence" value="ECO:0007669"/>
    <property type="project" value="UniProtKB-KW"/>
</dbReference>
<dbReference type="AlphaFoldDB" id="A0AAV7Y0T2"/>
<dbReference type="InterPro" id="IPR037138">
    <property type="entry name" value="His_deacetylse_dom_sf"/>
</dbReference>
<keyword evidence="13" id="KW-0597">Phosphoprotein</keyword>
<keyword evidence="10" id="KW-0488">Methylation</keyword>
<evidence type="ECO:0000256" key="35">
    <source>
        <dbReference type="SAM" id="MobiDB-lite"/>
    </source>
</evidence>
<dbReference type="SUPFAM" id="SSF57850">
    <property type="entry name" value="RING/U-box"/>
    <property type="match status" value="1"/>
</dbReference>
<dbReference type="GO" id="GO:0030425">
    <property type="term" value="C:dendrite"/>
    <property type="evidence" value="ECO:0007669"/>
    <property type="project" value="UniProtKB-SubCell"/>
</dbReference>
<dbReference type="Gene3D" id="3.30.40.10">
    <property type="entry name" value="Zinc/RING finger domain, C3HC4 (zinc finger)"/>
    <property type="match status" value="1"/>
</dbReference>
<evidence type="ECO:0000256" key="24">
    <source>
        <dbReference type="ARBA" id="ARBA00023163"/>
    </source>
</evidence>
<keyword evidence="28" id="KW-0966">Cell projection</keyword>
<keyword evidence="17 34" id="KW-0863">Zinc-finger</keyword>
<evidence type="ECO:0000256" key="3">
    <source>
        <dbReference type="ARBA" id="ARBA00004123"/>
    </source>
</evidence>
<dbReference type="FunFam" id="3.40.800.20:FF:000005">
    <property type="entry name" value="histone deacetylase 6"/>
    <property type="match status" value="2"/>
</dbReference>
<comment type="similarity">
    <text evidence="9">Belongs to the histone deacetylase family. HD type 2 subfamily.</text>
</comment>
<dbReference type="GO" id="GO:0040029">
    <property type="term" value="P:epigenetic regulation of gene expression"/>
    <property type="evidence" value="ECO:0007669"/>
    <property type="project" value="TreeGrafter"/>
</dbReference>
<evidence type="ECO:0000256" key="19">
    <source>
        <dbReference type="ARBA" id="ARBA00022801"/>
    </source>
</evidence>
<keyword evidence="22" id="KW-0156">Chromatin regulator</keyword>
<dbReference type="Proteomes" id="UP001075354">
    <property type="component" value="Chromosome 1"/>
</dbReference>
<evidence type="ECO:0000256" key="12">
    <source>
        <dbReference type="ARBA" id="ARBA00022491"/>
    </source>
</evidence>
<dbReference type="GO" id="GO:0141221">
    <property type="term" value="F:histone deacetylase activity, hydrolytic mechanism"/>
    <property type="evidence" value="ECO:0007669"/>
    <property type="project" value="UniProtKB-EC"/>
</dbReference>
<dbReference type="InterPro" id="IPR001607">
    <property type="entry name" value="Znf_UBP"/>
</dbReference>
<dbReference type="Pfam" id="PF02148">
    <property type="entry name" value="zf-UBP"/>
    <property type="match status" value="1"/>
</dbReference>
<evidence type="ECO:0000256" key="28">
    <source>
        <dbReference type="ARBA" id="ARBA00023273"/>
    </source>
</evidence>
<dbReference type="Gene3D" id="3.40.800.20">
    <property type="entry name" value="Histone deacetylase domain"/>
    <property type="match status" value="2"/>
</dbReference>
<dbReference type="Pfam" id="PF00850">
    <property type="entry name" value="Hist_deacetyl"/>
    <property type="match status" value="2"/>
</dbReference>
<dbReference type="PANTHER" id="PTHR10625">
    <property type="entry name" value="HISTONE DEACETYLASE HDAC1-RELATED"/>
    <property type="match status" value="1"/>
</dbReference>
<keyword evidence="15" id="KW-0479">Metal-binding</keyword>
<evidence type="ECO:0000256" key="22">
    <source>
        <dbReference type="ARBA" id="ARBA00022853"/>
    </source>
</evidence>
<evidence type="ECO:0000313" key="37">
    <source>
        <dbReference type="EMBL" id="KAJ1532227.1"/>
    </source>
</evidence>
<evidence type="ECO:0000256" key="33">
    <source>
        <dbReference type="ARBA" id="ARBA00082852"/>
    </source>
</evidence>
<evidence type="ECO:0000256" key="14">
    <source>
        <dbReference type="ARBA" id="ARBA00022679"/>
    </source>
</evidence>
<keyword evidence="12" id="KW-0678">Repressor</keyword>
<evidence type="ECO:0000256" key="2">
    <source>
        <dbReference type="ARBA" id="ARBA00004120"/>
    </source>
</evidence>
<dbReference type="GO" id="GO:0030424">
    <property type="term" value="C:axon"/>
    <property type="evidence" value="ECO:0007669"/>
    <property type="project" value="UniProtKB-SubCell"/>
</dbReference>
<comment type="subcellular location">
    <subcellularLocation>
        <location evidence="7">Cell projection</location>
        <location evidence="7">Axon</location>
    </subcellularLocation>
    <subcellularLocation>
        <location evidence="4">Cell projection</location>
        <location evidence="4">Dendrite</location>
    </subcellularLocation>
    <subcellularLocation>
        <location evidence="2">Cytoplasm</location>
        <location evidence="2">Cytoskeleton</location>
        <location evidence="2">Cilium basal body</location>
    </subcellularLocation>
    <subcellularLocation>
        <location evidence="5">Cytoplasm</location>
        <location evidence="5">Cytoskeleton</location>
        <location evidence="5">Microtubule organizing center</location>
        <location evidence="5">Centrosome</location>
    </subcellularLocation>
    <subcellularLocation>
        <location evidence="3">Nucleus</location>
    </subcellularLocation>
    <subcellularLocation>
        <location evidence="6">Perikaryon</location>
    </subcellularLocation>
</comment>
<evidence type="ECO:0000256" key="13">
    <source>
        <dbReference type="ARBA" id="ARBA00022553"/>
    </source>
</evidence>
<comment type="catalytic activity">
    <reaction evidence="30">
        <text>N(6)-acetyl-L-lysyl-[protein] + H2O = L-lysyl-[protein] + acetate</text>
        <dbReference type="Rhea" id="RHEA:58108"/>
        <dbReference type="Rhea" id="RHEA-COMP:9752"/>
        <dbReference type="Rhea" id="RHEA-COMP:10731"/>
        <dbReference type="ChEBI" id="CHEBI:15377"/>
        <dbReference type="ChEBI" id="CHEBI:29969"/>
        <dbReference type="ChEBI" id="CHEBI:30089"/>
        <dbReference type="ChEBI" id="CHEBI:61930"/>
    </reaction>
    <physiologicalReaction direction="left-to-right" evidence="30">
        <dbReference type="Rhea" id="RHEA:58109"/>
    </physiologicalReaction>
</comment>
<keyword evidence="21" id="KW-0832">Ubl conjugation</keyword>
<dbReference type="CDD" id="cd10002">
    <property type="entry name" value="HDAC10_HDAC6-dom1"/>
    <property type="match status" value="1"/>
</dbReference>
<keyword evidence="19" id="KW-0378">Hydrolase</keyword>
<evidence type="ECO:0000256" key="21">
    <source>
        <dbReference type="ARBA" id="ARBA00022843"/>
    </source>
</evidence>
<dbReference type="FunFam" id="3.30.40.10:FF:000342">
    <property type="entry name" value="Histone deacetylase 6"/>
    <property type="match status" value="1"/>
</dbReference>
<dbReference type="SMART" id="SM00290">
    <property type="entry name" value="ZnF_UBP"/>
    <property type="match status" value="1"/>
</dbReference>
<evidence type="ECO:0000256" key="5">
    <source>
        <dbReference type="ARBA" id="ARBA00004300"/>
    </source>
</evidence>
<evidence type="ECO:0000256" key="8">
    <source>
        <dbReference type="ARBA" id="ARBA00004906"/>
    </source>
</evidence>
<keyword evidence="20" id="KW-0862">Zinc</keyword>
<keyword evidence="14" id="KW-0808">Transferase</keyword>
<dbReference type="PROSITE" id="PS50271">
    <property type="entry name" value="ZF_UBP"/>
    <property type="match status" value="1"/>
</dbReference>
<evidence type="ECO:0000256" key="18">
    <source>
        <dbReference type="ARBA" id="ARBA00022786"/>
    </source>
</evidence>
<name>A0AAV7Y0T2_9NEOP</name>
<keyword evidence="27" id="KW-0539">Nucleus</keyword>
<evidence type="ECO:0000256" key="20">
    <source>
        <dbReference type="ARBA" id="ARBA00022833"/>
    </source>
</evidence>
<comment type="catalytic activity">
    <reaction evidence="31">
        <text>N(6)-acetyl-L-lysyl-[alpha-tubulin] + H2O = L-lysyl-[alpha-tubulin] + acetate</text>
        <dbReference type="Rhea" id="RHEA:21548"/>
        <dbReference type="Rhea" id="RHEA-COMP:11278"/>
        <dbReference type="Rhea" id="RHEA-COMP:11279"/>
        <dbReference type="ChEBI" id="CHEBI:15377"/>
        <dbReference type="ChEBI" id="CHEBI:29969"/>
        <dbReference type="ChEBI" id="CHEBI:30089"/>
        <dbReference type="ChEBI" id="CHEBI:61930"/>
    </reaction>
    <physiologicalReaction direction="left-to-right" evidence="31">
        <dbReference type="Rhea" id="RHEA:21549"/>
    </physiologicalReaction>
</comment>
<proteinExistence type="inferred from homology"/>
<dbReference type="GO" id="GO:0005813">
    <property type="term" value="C:centrosome"/>
    <property type="evidence" value="ECO:0007669"/>
    <property type="project" value="UniProtKB-SubCell"/>
</dbReference>
<dbReference type="InterPro" id="IPR023801">
    <property type="entry name" value="His_deacetylse_dom"/>
</dbReference>
<comment type="caution">
    <text evidence="37">The sequence shown here is derived from an EMBL/GenBank/DDBJ whole genome shotgun (WGS) entry which is preliminary data.</text>
</comment>
<evidence type="ECO:0000256" key="27">
    <source>
        <dbReference type="ARBA" id="ARBA00023242"/>
    </source>
</evidence>
<reference evidence="37" key="1">
    <citation type="submission" date="2022-12" db="EMBL/GenBank/DDBJ databases">
        <title>Chromosome-level genome assembly of the bean flower thrips Megalurothrips usitatus.</title>
        <authorList>
            <person name="Ma L."/>
            <person name="Liu Q."/>
            <person name="Li H."/>
            <person name="Cai W."/>
        </authorList>
    </citation>
    <scope>NUCLEOTIDE SEQUENCE</scope>
    <source>
        <strain evidence="37">Cailab_2022a</strain>
    </source>
</reference>
<evidence type="ECO:0000256" key="31">
    <source>
        <dbReference type="ARBA" id="ARBA00050910"/>
    </source>
</evidence>
<dbReference type="SUPFAM" id="SSF52768">
    <property type="entry name" value="Arginase/deacetylase"/>
    <property type="match status" value="2"/>
</dbReference>
<dbReference type="EMBL" id="JAPTSV010000001">
    <property type="protein sequence ID" value="KAJ1532227.1"/>
    <property type="molecule type" value="Genomic_DNA"/>
</dbReference>
<dbReference type="GO" id="GO:0051646">
    <property type="term" value="P:mitochondrion localization"/>
    <property type="evidence" value="ECO:0007669"/>
    <property type="project" value="UniProtKB-ARBA"/>
</dbReference>
<evidence type="ECO:0000256" key="9">
    <source>
        <dbReference type="ARBA" id="ARBA00007738"/>
    </source>
</evidence>
<feature type="region of interest" description="Disordered" evidence="35">
    <location>
        <begin position="926"/>
        <end position="958"/>
    </location>
</feature>
<evidence type="ECO:0000256" key="29">
    <source>
        <dbReference type="ARBA" id="ARBA00048287"/>
    </source>
</evidence>
<dbReference type="PANTHER" id="PTHR10625:SF38">
    <property type="entry name" value="HISTONE DEACETYLASE 6, ISOFORM G"/>
    <property type="match status" value="1"/>
</dbReference>
<feature type="region of interest" description="Disordered" evidence="35">
    <location>
        <begin position="1"/>
        <end position="34"/>
    </location>
</feature>
<organism evidence="37 38">
    <name type="scientific">Megalurothrips usitatus</name>
    <name type="common">bean blossom thrips</name>
    <dbReference type="NCBI Taxonomy" id="439358"/>
    <lineage>
        <taxon>Eukaryota</taxon>
        <taxon>Metazoa</taxon>
        <taxon>Ecdysozoa</taxon>
        <taxon>Arthropoda</taxon>
        <taxon>Hexapoda</taxon>
        <taxon>Insecta</taxon>
        <taxon>Pterygota</taxon>
        <taxon>Neoptera</taxon>
        <taxon>Paraneoptera</taxon>
        <taxon>Thysanoptera</taxon>
        <taxon>Terebrantia</taxon>
        <taxon>Thripoidea</taxon>
        <taxon>Thripidae</taxon>
        <taxon>Megalurothrips</taxon>
    </lineage>
</organism>
<sequence length="1094" mass="120694">MSTLKTGSANVDGGLRRSHRLNTGQTAKQPTKPSAALLAAKRKAKQRNMNKKPNDIIKDIYQNAMDAKAMVHKQTGLVYDRRMAEHRCLWDSTYPECPERLTRVLERCEELGLMKFCKEISPREATEAELLAKHTPDQIKILKATENVNDEEYLEKLSSKYDAVYIHPSTYQMSLLAAGSTIELVDNICKGTIQNGMAIVRPPGHHAMKSEYCGYCFFNNVALAANHALENLGLSRILIIDWDVHHGQATQQMFYNDPRVVYFSIHRYEHGTFWPNLRESDFDYVGNEKGAGFNFNIPLNATGMADADYLAIFQQVLLPMSCEYGPQLIIVSCGFDSALGDEKGEMEVTPACYAHLIKSLSSLSNGKLAVVMEGGYCLRSLAEGAALTLRALLGHPTPQLPSMAPPCDVIRNTILDVIYSHRSYWECFKMQETWSLAEQENKEPQMSVLERHSPRAIFCGPTDPPPTSFETRNCYPVQSSIFLMTVASKLNSLISSTKLRNPPHKLSLVYDSRMLKHFNRGEMSHPERPERISSIYSMLEEYQLLQRCHLLEPRVASEEELISVHTPSHLSAMLLLANESQEELDKHQGNLRSVYLHNSSFESASIAAGCVLQVVDSVMTGESASGIAVVRPPGHHAESDNACGFCIFNNVSVAAKYAIQKHGLSRVLIVDWDVHHGNGTQHIFESDPQVLYISIHRYDNGNFFPGSLDAGHNNVGTGKGEGFNINIPWNKKGMSDGDYVAAFHNIVLPVAYQFNPELVLVSAGFDAAVGDPLGGCKVSPECYGHLTNWLQALAGGRIILCLEGGYNLNSISYAMTMCSKSLLGDPLPMLERGTVASPSGIQTIRTVISTQQKYWPCLRFQVALPQEDNILACPDSTEELMRMLAKVPLEDMESSMNSSKEDNSNCASDSKVSVNPSNIANYVRSVAPDRSQAGSSSGAGTSGGSGEGSSLGSARGGNDGSQTLVDYLSENMQMLVEERMFAVVPLSDCPHLPSIEPVPLAGIDTNAPCEECNSTQENWVCLVCYKVLCGRYVNEHMAQHGGEIGHPLTLSFSDLSVWCYQCEAYIDNPTLYAAKNSAHRSKFGEDLPWSYGDR</sequence>
<dbReference type="InterPro" id="IPR013083">
    <property type="entry name" value="Znf_RING/FYVE/PHD"/>
</dbReference>
<evidence type="ECO:0000256" key="23">
    <source>
        <dbReference type="ARBA" id="ARBA00023015"/>
    </source>
</evidence>
<dbReference type="PRINTS" id="PR01270">
    <property type="entry name" value="HDASUPER"/>
</dbReference>
<comment type="cofactor">
    <cofactor evidence="1">
        <name>Zn(2+)</name>
        <dbReference type="ChEBI" id="CHEBI:29105"/>
    </cofactor>
</comment>
<evidence type="ECO:0000256" key="26">
    <source>
        <dbReference type="ARBA" id="ARBA00023212"/>
    </source>
</evidence>
<dbReference type="InterPro" id="IPR023696">
    <property type="entry name" value="Ureohydrolase_dom_sf"/>
</dbReference>
<keyword evidence="16" id="KW-0677">Repeat</keyword>
<evidence type="ECO:0000259" key="36">
    <source>
        <dbReference type="PROSITE" id="PS50271"/>
    </source>
</evidence>
<protein>
    <recommendedName>
        <fullName evidence="32">Protein deacetylase HDAC6</fullName>
    </recommendedName>
    <alternativeName>
        <fullName evidence="33">Tubulin-lysine deacetylase HDAC6</fullName>
    </alternativeName>
</protein>
<feature type="compositionally biased region" description="Polar residues" evidence="35">
    <location>
        <begin position="21"/>
        <end position="32"/>
    </location>
</feature>
<evidence type="ECO:0000256" key="25">
    <source>
        <dbReference type="ARBA" id="ARBA00023203"/>
    </source>
</evidence>
<evidence type="ECO:0000256" key="11">
    <source>
        <dbReference type="ARBA" id="ARBA00022490"/>
    </source>
</evidence>
<dbReference type="GO" id="GO:0032886">
    <property type="term" value="P:regulation of microtubule-based process"/>
    <property type="evidence" value="ECO:0007669"/>
    <property type="project" value="UniProtKB-ARBA"/>
</dbReference>
<evidence type="ECO:0000256" key="7">
    <source>
        <dbReference type="ARBA" id="ARBA00004489"/>
    </source>
</evidence>
<keyword evidence="11" id="KW-0963">Cytoplasm</keyword>
<evidence type="ECO:0000256" key="10">
    <source>
        <dbReference type="ARBA" id="ARBA00022481"/>
    </source>
</evidence>
<keyword evidence="23" id="KW-0805">Transcription regulation</keyword>
<feature type="domain" description="UBP-type" evidence="36">
    <location>
        <begin position="987"/>
        <end position="1085"/>
    </location>
</feature>
<keyword evidence="25" id="KW-0009">Actin-binding</keyword>
<evidence type="ECO:0000256" key="6">
    <source>
        <dbReference type="ARBA" id="ARBA00004484"/>
    </source>
</evidence>
<comment type="pathway">
    <text evidence="8">Protein modification; protein ubiquitination.</text>
</comment>
<feature type="compositionally biased region" description="Polar residues" evidence="35">
    <location>
        <begin position="894"/>
        <end position="913"/>
    </location>
</feature>
<evidence type="ECO:0000256" key="16">
    <source>
        <dbReference type="ARBA" id="ARBA00022737"/>
    </source>
</evidence>
<keyword evidence="24" id="KW-0804">Transcription</keyword>
<keyword evidence="26" id="KW-0206">Cytoskeleton</keyword>
<dbReference type="GO" id="GO:0006950">
    <property type="term" value="P:response to stress"/>
    <property type="evidence" value="ECO:0007669"/>
    <property type="project" value="UniProtKB-ARBA"/>
</dbReference>